<protein>
    <recommendedName>
        <fullName evidence="3">CCHC-type domain-containing protein</fullName>
    </recommendedName>
</protein>
<keyword evidence="1" id="KW-0479">Metal-binding</keyword>
<sequence length="199" mass="23320">MGLSDNEARIHIELTKDPKTIEEAVQEVITYRETTSETQEGNSRKNTKVRQLKKQNNQSSQKSDQTAEKKQNTNFNKQGSTNTETDVITVTKDELQKMFDKMYEDKKRNDETQTSVTGHKHHDERQFDRQPFNVNAPSYVPDGNYRKNNSDRKNNPENIPKCYYCGQPGHYARKCYRNPNRQTDYRNNKATPPRQMNKP</sequence>
<dbReference type="PROSITE" id="PS50158">
    <property type="entry name" value="ZF_CCHC"/>
    <property type="match status" value="1"/>
</dbReference>
<accession>A0A6J8C340</accession>
<feature type="compositionally biased region" description="Polar residues" evidence="2">
    <location>
        <begin position="72"/>
        <end position="88"/>
    </location>
</feature>
<dbReference type="AlphaFoldDB" id="A0A6J8C340"/>
<organism evidence="4 5">
    <name type="scientific">Mytilus coruscus</name>
    <name type="common">Sea mussel</name>
    <dbReference type="NCBI Taxonomy" id="42192"/>
    <lineage>
        <taxon>Eukaryota</taxon>
        <taxon>Metazoa</taxon>
        <taxon>Spiralia</taxon>
        <taxon>Lophotrochozoa</taxon>
        <taxon>Mollusca</taxon>
        <taxon>Bivalvia</taxon>
        <taxon>Autobranchia</taxon>
        <taxon>Pteriomorphia</taxon>
        <taxon>Mytilida</taxon>
        <taxon>Mytiloidea</taxon>
        <taxon>Mytilidae</taxon>
        <taxon>Mytilinae</taxon>
        <taxon>Mytilus</taxon>
    </lineage>
</organism>
<feature type="compositionally biased region" description="Polar residues" evidence="2">
    <location>
        <begin position="32"/>
        <end position="41"/>
    </location>
</feature>
<dbReference type="OrthoDB" id="6190375at2759"/>
<keyword evidence="5" id="KW-1185">Reference proteome</keyword>
<feature type="compositionally biased region" description="Basic and acidic residues" evidence="2">
    <location>
        <begin position="144"/>
        <end position="155"/>
    </location>
</feature>
<keyword evidence="1" id="KW-0863">Zinc-finger</keyword>
<dbReference type="Pfam" id="PF00098">
    <property type="entry name" value="zf-CCHC"/>
    <property type="match status" value="1"/>
</dbReference>
<dbReference type="Proteomes" id="UP000507470">
    <property type="component" value="Unassembled WGS sequence"/>
</dbReference>
<gene>
    <name evidence="4" type="ORF">MCOR_25316</name>
</gene>
<feature type="compositionally biased region" description="Basic and acidic residues" evidence="2">
    <location>
        <begin position="91"/>
        <end position="111"/>
    </location>
</feature>
<dbReference type="InterPro" id="IPR036875">
    <property type="entry name" value="Znf_CCHC_sf"/>
</dbReference>
<dbReference type="InterPro" id="IPR001878">
    <property type="entry name" value="Znf_CCHC"/>
</dbReference>
<dbReference type="Gene3D" id="4.10.60.10">
    <property type="entry name" value="Zinc finger, CCHC-type"/>
    <property type="match status" value="1"/>
</dbReference>
<evidence type="ECO:0000256" key="2">
    <source>
        <dbReference type="SAM" id="MobiDB-lite"/>
    </source>
</evidence>
<keyword evidence="1" id="KW-0862">Zinc</keyword>
<dbReference type="GO" id="GO:0008270">
    <property type="term" value="F:zinc ion binding"/>
    <property type="evidence" value="ECO:0007669"/>
    <property type="project" value="UniProtKB-KW"/>
</dbReference>
<evidence type="ECO:0000256" key="1">
    <source>
        <dbReference type="PROSITE-ProRule" id="PRU00047"/>
    </source>
</evidence>
<dbReference type="GO" id="GO:0003676">
    <property type="term" value="F:nucleic acid binding"/>
    <property type="evidence" value="ECO:0007669"/>
    <property type="project" value="InterPro"/>
</dbReference>
<proteinExistence type="predicted"/>
<feature type="region of interest" description="Disordered" evidence="2">
    <location>
        <begin position="31"/>
        <end position="199"/>
    </location>
</feature>
<dbReference type="SMART" id="SM00343">
    <property type="entry name" value="ZnF_C2HC"/>
    <property type="match status" value="1"/>
</dbReference>
<feature type="compositionally biased region" description="Low complexity" evidence="2">
    <location>
        <begin position="54"/>
        <end position="63"/>
    </location>
</feature>
<dbReference type="SUPFAM" id="SSF57756">
    <property type="entry name" value="Retrovirus zinc finger-like domains"/>
    <property type="match status" value="1"/>
</dbReference>
<name>A0A6J8C340_MYTCO</name>
<feature type="domain" description="CCHC-type" evidence="3">
    <location>
        <begin position="161"/>
        <end position="175"/>
    </location>
</feature>
<evidence type="ECO:0000313" key="5">
    <source>
        <dbReference type="Proteomes" id="UP000507470"/>
    </source>
</evidence>
<evidence type="ECO:0000259" key="3">
    <source>
        <dbReference type="PROSITE" id="PS50158"/>
    </source>
</evidence>
<evidence type="ECO:0000313" key="4">
    <source>
        <dbReference type="EMBL" id="CAC5390202.1"/>
    </source>
</evidence>
<reference evidence="4 5" key="1">
    <citation type="submission" date="2020-06" db="EMBL/GenBank/DDBJ databases">
        <authorList>
            <person name="Li R."/>
            <person name="Bekaert M."/>
        </authorList>
    </citation>
    <scope>NUCLEOTIDE SEQUENCE [LARGE SCALE GENOMIC DNA]</scope>
    <source>
        <strain evidence="5">wild</strain>
    </source>
</reference>
<dbReference type="EMBL" id="CACVKT020004476">
    <property type="protein sequence ID" value="CAC5390202.1"/>
    <property type="molecule type" value="Genomic_DNA"/>
</dbReference>